<dbReference type="GO" id="GO:0005524">
    <property type="term" value="F:ATP binding"/>
    <property type="evidence" value="ECO:0007669"/>
    <property type="project" value="UniProtKB-KW"/>
</dbReference>
<dbReference type="InterPro" id="IPR035911">
    <property type="entry name" value="MurE/MurF_N"/>
</dbReference>
<dbReference type="InterPro" id="IPR036565">
    <property type="entry name" value="Mur-like_cat_sf"/>
</dbReference>
<dbReference type="STRING" id="1601833.SAMN05518684_102369"/>
<dbReference type="Gene3D" id="3.90.190.20">
    <property type="entry name" value="Mur ligase, C-terminal domain"/>
    <property type="match status" value="1"/>
</dbReference>
<keyword evidence="1 4" id="KW-0436">Ligase</keyword>
<dbReference type="Proteomes" id="UP000198571">
    <property type="component" value="Unassembled WGS sequence"/>
</dbReference>
<dbReference type="PANTHER" id="PTHR43024">
    <property type="entry name" value="UDP-N-ACETYLMURAMOYL-TRIPEPTIDE--D-ALANYL-D-ALANINE LIGASE"/>
    <property type="match status" value="1"/>
</dbReference>
<dbReference type="Gene3D" id="3.40.1190.10">
    <property type="entry name" value="Mur-like, catalytic domain"/>
    <property type="match status" value="1"/>
</dbReference>
<dbReference type="GO" id="GO:0016881">
    <property type="term" value="F:acid-amino acid ligase activity"/>
    <property type="evidence" value="ECO:0007669"/>
    <property type="project" value="InterPro"/>
</dbReference>
<dbReference type="OrthoDB" id="9801978at2"/>
<evidence type="ECO:0000256" key="1">
    <source>
        <dbReference type="ARBA" id="ARBA00022598"/>
    </source>
</evidence>
<dbReference type="PANTHER" id="PTHR43024:SF1">
    <property type="entry name" value="UDP-N-ACETYLMURAMOYL-TRIPEPTIDE--D-ALANYL-D-ALANINE LIGASE"/>
    <property type="match status" value="1"/>
</dbReference>
<dbReference type="Gene3D" id="3.40.1390.10">
    <property type="entry name" value="MurE/MurF, N-terminal domain"/>
    <property type="match status" value="1"/>
</dbReference>
<sequence>MYGHIDYQLIKSVCDEVKGRFPITFTAAGVSADSNSIQSGQIYVPLQGEFYDGHQFIEAAMECGAAASFWKKGIELPSTVPDDFPVLYTDDPLEAVRSLANRYLKEVDAVSVAVTGDYSRLVAKKVLSKVLSGSYKVHEAKHSADNEMSVYETVLSMPLESDVLICDVPDKSEETVCHISNLLQPAFSLVCFADSVKEIKDPAYAVCIEEGMKATGTIIAEGDTSFSNREWKTDVSTYGFGEHNIFQISSKETAGEECIFQLEGVMIDFNVPALLSGHIKPVVAAVAAAIHLGIGAEQIHRSLSSLTMEDMSLDAVETSFRSVILFDHTHVEESDLEFSLGMLKHMHTFSRRVLIVDEGFQAAPQDKTLHEVFASQVALPVTDVITIGEKAFWVKEALKRKGNAQINSKHFATHGKAVNTFKELIESSSLALYRGANRELLEQIIEELNSR</sequence>
<gene>
    <name evidence="4" type="ORF">SAMN05518684_102369</name>
</gene>
<evidence type="ECO:0000313" key="4">
    <source>
        <dbReference type="EMBL" id="SER63859.1"/>
    </source>
</evidence>
<dbReference type="InterPro" id="IPR051046">
    <property type="entry name" value="MurCDEF_CellWall_CoF430Synth"/>
</dbReference>
<protein>
    <submittedName>
        <fullName evidence="4">UDP-N-acetylmuramoyl-tripeptide--D-alanyl-D-alanine ligase</fullName>
    </submittedName>
</protein>
<dbReference type="SUPFAM" id="SSF53623">
    <property type="entry name" value="MurD-like peptide ligases, catalytic domain"/>
    <property type="match status" value="1"/>
</dbReference>
<dbReference type="EMBL" id="FOGT01000002">
    <property type="protein sequence ID" value="SER63859.1"/>
    <property type="molecule type" value="Genomic_DNA"/>
</dbReference>
<dbReference type="RefSeq" id="WP_093047687.1">
    <property type="nucleotide sequence ID" value="NZ_FOGT01000002.1"/>
</dbReference>
<name>A0A1H9QVJ7_9BACI</name>
<keyword evidence="3" id="KW-0067">ATP-binding</keyword>
<organism evidence="4 5">
    <name type="scientific">Salipaludibacillus aurantiacus</name>
    <dbReference type="NCBI Taxonomy" id="1601833"/>
    <lineage>
        <taxon>Bacteria</taxon>
        <taxon>Bacillati</taxon>
        <taxon>Bacillota</taxon>
        <taxon>Bacilli</taxon>
        <taxon>Bacillales</taxon>
        <taxon>Bacillaceae</taxon>
    </lineage>
</organism>
<keyword evidence="2" id="KW-0547">Nucleotide-binding</keyword>
<evidence type="ECO:0000256" key="3">
    <source>
        <dbReference type="ARBA" id="ARBA00022840"/>
    </source>
</evidence>
<keyword evidence="5" id="KW-1185">Reference proteome</keyword>
<proteinExistence type="predicted"/>
<accession>A0A1H9QVJ7</accession>
<evidence type="ECO:0000256" key="2">
    <source>
        <dbReference type="ARBA" id="ARBA00022741"/>
    </source>
</evidence>
<dbReference type="AlphaFoldDB" id="A0A1H9QVJ7"/>
<reference evidence="5" key="1">
    <citation type="submission" date="2016-10" db="EMBL/GenBank/DDBJ databases">
        <authorList>
            <person name="Varghese N."/>
            <person name="Submissions S."/>
        </authorList>
    </citation>
    <scope>NUCLEOTIDE SEQUENCE [LARGE SCALE GENOMIC DNA]</scope>
    <source>
        <strain evidence="5">S9</strain>
    </source>
</reference>
<evidence type="ECO:0000313" key="5">
    <source>
        <dbReference type="Proteomes" id="UP000198571"/>
    </source>
</evidence>
<dbReference type="SUPFAM" id="SSF63418">
    <property type="entry name" value="MurE/MurF N-terminal domain"/>
    <property type="match status" value="1"/>
</dbReference>
<dbReference type="InterPro" id="IPR036615">
    <property type="entry name" value="Mur_ligase_C_dom_sf"/>
</dbReference>